<feature type="transmembrane region" description="Helical" evidence="1">
    <location>
        <begin position="48"/>
        <end position="70"/>
    </location>
</feature>
<sequence>MAKHNNDFDQTLRTALHHEEEPPAALQQAVLQQIRQHQPQPVERQIPALLIAVLGAMQTISMVAMVIFFLPSTLVFEWAARNLVGLAGLMIIAGFVLAFWLKRKQKEGVPS</sequence>
<name>A0A0R1X804_9LACO</name>
<evidence type="ECO:0000256" key="1">
    <source>
        <dbReference type="SAM" id="Phobius"/>
    </source>
</evidence>
<gene>
    <name evidence="2" type="ORF">FC91_GL001504</name>
</gene>
<keyword evidence="1" id="KW-1133">Transmembrane helix</keyword>
<dbReference type="PATRIC" id="fig|1122147.4.peg.1559"/>
<keyword evidence="1" id="KW-0472">Membrane</keyword>
<protein>
    <submittedName>
        <fullName evidence="2">Uncharacterized protein</fullName>
    </submittedName>
</protein>
<dbReference type="RefSeq" id="WP_027828490.1">
    <property type="nucleotide sequence ID" value="NZ_AUEH01000020.1"/>
</dbReference>
<comment type="caution">
    <text evidence="2">The sequence shown here is derived from an EMBL/GenBank/DDBJ whole genome shotgun (WGS) entry which is preliminary data.</text>
</comment>
<feature type="transmembrane region" description="Helical" evidence="1">
    <location>
        <begin position="82"/>
        <end position="101"/>
    </location>
</feature>
<keyword evidence="1" id="KW-0812">Transmembrane</keyword>
<dbReference type="Proteomes" id="UP000050949">
    <property type="component" value="Unassembled WGS sequence"/>
</dbReference>
<accession>A0A0R1X804</accession>
<dbReference type="EMBL" id="AZFW01000146">
    <property type="protein sequence ID" value="KRM24107.1"/>
    <property type="molecule type" value="Genomic_DNA"/>
</dbReference>
<reference evidence="2 3" key="1">
    <citation type="journal article" date="2015" name="Genome Announc.">
        <title>Expanding the biotechnology potential of lactobacilli through comparative genomics of 213 strains and associated genera.</title>
        <authorList>
            <person name="Sun Z."/>
            <person name="Harris H.M."/>
            <person name="McCann A."/>
            <person name="Guo C."/>
            <person name="Argimon S."/>
            <person name="Zhang W."/>
            <person name="Yang X."/>
            <person name="Jeffery I.B."/>
            <person name="Cooney J.C."/>
            <person name="Kagawa T.F."/>
            <person name="Liu W."/>
            <person name="Song Y."/>
            <person name="Salvetti E."/>
            <person name="Wrobel A."/>
            <person name="Rasinkangas P."/>
            <person name="Parkhill J."/>
            <person name="Rea M.C."/>
            <person name="O'Sullivan O."/>
            <person name="Ritari J."/>
            <person name="Douillard F.P."/>
            <person name="Paul Ross R."/>
            <person name="Yang R."/>
            <person name="Briner A.E."/>
            <person name="Felis G.E."/>
            <person name="de Vos W.M."/>
            <person name="Barrangou R."/>
            <person name="Klaenhammer T.R."/>
            <person name="Caufield P.W."/>
            <person name="Cui Y."/>
            <person name="Zhang H."/>
            <person name="O'Toole P.W."/>
        </authorList>
    </citation>
    <scope>NUCLEOTIDE SEQUENCE [LARGE SCALE GENOMIC DNA]</scope>
    <source>
        <strain evidence="2 3">DSM 16991</strain>
    </source>
</reference>
<organism evidence="2 3">
    <name type="scientific">Schleiferilactobacillus harbinensis DSM 16991</name>
    <dbReference type="NCBI Taxonomy" id="1122147"/>
    <lineage>
        <taxon>Bacteria</taxon>
        <taxon>Bacillati</taxon>
        <taxon>Bacillota</taxon>
        <taxon>Bacilli</taxon>
        <taxon>Lactobacillales</taxon>
        <taxon>Lactobacillaceae</taxon>
        <taxon>Schleiferilactobacillus</taxon>
    </lineage>
</organism>
<evidence type="ECO:0000313" key="2">
    <source>
        <dbReference type="EMBL" id="KRM24107.1"/>
    </source>
</evidence>
<proteinExistence type="predicted"/>
<evidence type="ECO:0000313" key="3">
    <source>
        <dbReference type="Proteomes" id="UP000050949"/>
    </source>
</evidence>
<dbReference type="AlphaFoldDB" id="A0A0R1X804"/>